<feature type="transmembrane region" description="Helical" evidence="8">
    <location>
        <begin position="395"/>
        <end position="414"/>
    </location>
</feature>
<evidence type="ECO:0000256" key="6">
    <source>
        <dbReference type="ARBA" id="ARBA00023136"/>
    </source>
</evidence>
<comment type="subcellular location">
    <subcellularLocation>
        <location evidence="1">Cell membrane</location>
        <topology evidence="1">Multi-pass membrane protein</topology>
    </subcellularLocation>
</comment>
<dbReference type="Proteomes" id="UP000275356">
    <property type="component" value="Unassembled WGS sequence"/>
</dbReference>
<evidence type="ECO:0000256" key="4">
    <source>
        <dbReference type="ARBA" id="ARBA00022692"/>
    </source>
</evidence>
<keyword evidence="5 8" id="KW-1133">Transmembrane helix</keyword>
<evidence type="ECO:0000256" key="3">
    <source>
        <dbReference type="ARBA" id="ARBA00022475"/>
    </source>
</evidence>
<dbReference type="GO" id="GO:0022857">
    <property type="term" value="F:transmembrane transporter activity"/>
    <property type="evidence" value="ECO:0007669"/>
    <property type="project" value="InterPro"/>
</dbReference>
<dbReference type="GO" id="GO:0005886">
    <property type="term" value="C:plasma membrane"/>
    <property type="evidence" value="ECO:0007669"/>
    <property type="project" value="UniProtKB-SubCell"/>
</dbReference>
<gene>
    <name evidence="10" type="ORF">EDD28_2960</name>
</gene>
<feature type="transmembrane region" description="Helical" evidence="8">
    <location>
        <begin position="136"/>
        <end position="153"/>
    </location>
</feature>
<organism evidence="10 11">
    <name type="scientific">Salana multivorans</name>
    <dbReference type="NCBI Taxonomy" id="120377"/>
    <lineage>
        <taxon>Bacteria</taxon>
        <taxon>Bacillati</taxon>
        <taxon>Actinomycetota</taxon>
        <taxon>Actinomycetes</taxon>
        <taxon>Micrococcales</taxon>
        <taxon>Beutenbergiaceae</taxon>
        <taxon>Salana</taxon>
    </lineage>
</organism>
<dbReference type="AlphaFoldDB" id="A0A3N2D194"/>
<dbReference type="PANTHER" id="PTHR23513">
    <property type="entry name" value="INTEGRAL MEMBRANE EFFLUX PROTEIN-RELATED"/>
    <property type="match status" value="1"/>
</dbReference>
<keyword evidence="3" id="KW-1003">Cell membrane</keyword>
<accession>A0A3N2D194</accession>
<protein>
    <submittedName>
        <fullName evidence="10">Putative MFS family arabinose efflux permease</fullName>
    </submittedName>
</protein>
<feature type="region of interest" description="Disordered" evidence="7">
    <location>
        <begin position="1"/>
        <end position="34"/>
    </location>
</feature>
<keyword evidence="4 8" id="KW-0812">Transmembrane</keyword>
<dbReference type="EMBL" id="RKHQ01000002">
    <property type="protein sequence ID" value="ROR93542.1"/>
    <property type="molecule type" value="Genomic_DNA"/>
</dbReference>
<feature type="transmembrane region" description="Helical" evidence="8">
    <location>
        <begin position="45"/>
        <end position="68"/>
    </location>
</feature>
<dbReference type="InterPro" id="IPR010290">
    <property type="entry name" value="TM_effector"/>
</dbReference>
<dbReference type="SUPFAM" id="SSF103473">
    <property type="entry name" value="MFS general substrate transporter"/>
    <property type="match status" value="1"/>
</dbReference>
<dbReference type="InterPro" id="IPR020846">
    <property type="entry name" value="MFS_dom"/>
</dbReference>
<evidence type="ECO:0000256" key="1">
    <source>
        <dbReference type="ARBA" id="ARBA00004651"/>
    </source>
</evidence>
<feature type="compositionally biased region" description="Low complexity" evidence="7">
    <location>
        <begin position="22"/>
        <end position="34"/>
    </location>
</feature>
<keyword evidence="6 8" id="KW-0472">Membrane</keyword>
<keyword evidence="2" id="KW-0813">Transport</keyword>
<dbReference type="CDD" id="cd06173">
    <property type="entry name" value="MFS_MefA_like"/>
    <property type="match status" value="1"/>
</dbReference>
<evidence type="ECO:0000256" key="5">
    <source>
        <dbReference type="ARBA" id="ARBA00022989"/>
    </source>
</evidence>
<dbReference type="InterPro" id="IPR036259">
    <property type="entry name" value="MFS_trans_sf"/>
</dbReference>
<evidence type="ECO:0000259" key="9">
    <source>
        <dbReference type="PROSITE" id="PS50850"/>
    </source>
</evidence>
<keyword evidence="11" id="KW-1185">Reference proteome</keyword>
<dbReference type="Gene3D" id="1.20.1250.20">
    <property type="entry name" value="MFS general substrate transporter like domains"/>
    <property type="match status" value="1"/>
</dbReference>
<feature type="transmembrane region" description="Helical" evidence="8">
    <location>
        <begin position="258"/>
        <end position="282"/>
    </location>
</feature>
<feature type="transmembrane region" description="Helical" evidence="8">
    <location>
        <begin position="111"/>
        <end position="130"/>
    </location>
</feature>
<evidence type="ECO:0000313" key="11">
    <source>
        <dbReference type="Proteomes" id="UP000275356"/>
    </source>
</evidence>
<feature type="transmembrane region" description="Helical" evidence="8">
    <location>
        <begin position="420"/>
        <end position="439"/>
    </location>
</feature>
<feature type="domain" description="Major facilitator superfamily (MFS) profile" evidence="9">
    <location>
        <begin position="254"/>
        <end position="449"/>
    </location>
</feature>
<name>A0A3N2D194_9MICO</name>
<comment type="caution">
    <text evidence="10">The sequence shown here is derived from an EMBL/GenBank/DDBJ whole genome shotgun (WGS) entry which is preliminary data.</text>
</comment>
<feature type="transmembrane region" description="Helical" evidence="8">
    <location>
        <begin position="288"/>
        <end position="309"/>
    </location>
</feature>
<reference evidence="10 11" key="1">
    <citation type="submission" date="2018-11" db="EMBL/GenBank/DDBJ databases">
        <title>Sequencing the genomes of 1000 actinobacteria strains.</title>
        <authorList>
            <person name="Klenk H.-P."/>
        </authorList>
    </citation>
    <scope>NUCLEOTIDE SEQUENCE [LARGE SCALE GENOMIC DNA]</scope>
    <source>
        <strain evidence="10 11">DSM 13521</strain>
    </source>
</reference>
<evidence type="ECO:0000256" key="8">
    <source>
        <dbReference type="SAM" id="Phobius"/>
    </source>
</evidence>
<sequence length="449" mass="46919">MCGWDQPSGAHGVPTTLDSVSGERPPGAATATTPPREILRHPAFAYFWGATTIRAFGGAIAGVAFQVLVVTVVNATPMQISVLSALGVVPYLFLGLIVGALMDRWRRQRTLVLTTIGRALTLAAIPVLLLLDALDFRSLAAVVLVLGVLTLFGDSASQPLLPRIVPQRSLVMANARLGQSQTVAETTGPALGGALFTLVGAPTLFAFDAVINLIAAGLQARIRVDEPKPRPRPAGRHVGHDIADGIRYTYRHPTLRPLALSVHVWFLGNSIVTTVFAVFVLRQLALPTWAYGVALAIGGAGGFVGAMIAPRVGSGLGAGRAILLGRVLVAVPWLVLALAPLTADSGVAAILGVVATAQFLYCLAMGIEDTNDISYRQSVAPDAIQGRMNSTIRTVNRVVFLFGALLAGPLMTLLGFQLTIGIGAGVFVVAALVIALSPLRDARHEGAPD</sequence>
<evidence type="ECO:0000256" key="7">
    <source>
        <dbReference type="SAM" id="MobiDB-lite"/>
    </source>
</evidence>
<feature type="transmembrane region" description="Helical" evidence="8">
    <location>
        <begin position="80"/>
        <end position="99"/>
    </location>
</feature>
<proteinExistence type="predicted"/>
<dbReference type="Pfam" id="PF05977">
    <property type="entry name" value="MFS_3"/>
    <property type="match status" value="1"/>
</dbReference>
<feature type="transmembrane region" description="Helical" evidence="8">
    <location>
        <begin position="321"/>
        <end position="341"/>
    </location>
</feature>
<dbReference type="PROSITE" id="PS50850">
    <property type="entry name" value="MFS"/>
    <property type="match status" value="1"/>
</dbReference>
<evidence type="ECO:0000256" key="2">
    <source>
        <dbReference type="ARBA" id="ARBA00022448"/>
    </source>
</evidence>
<dbReference type="PANTHER" id="PTHR23513:SF6">
    <property type="entry name" value="MAJOR FACILITATOR SUPERFAMILY ASSOCIATED DOMAIN-CONTAINING PROTEIN"/>
    <property type="match status" value="1"/>
</dbReference>
<evidence type="ECO:0000313" key="10">
    <source>
        <dbReference type="EMBL" id="ROR93542.1"/>
    </source>
</evidence>
<feature type="transmembrane region" description="Helical" evidence="8">
    <location>
        <begin position="347"/>
        <end position="367"/>
    </location>
</feature>